<evidence type="ECO:0000313" key="2">
    <source>
        <dbReference type="EMBL" id="KAI1880500.1"/>
    </source>
</evidence>
<name>A0A9P9WWI7_9PEZI</name>
<protein>
    <submittedName>
        <fullName evidence="2">Uncharacterized protein</fullName>
    </submittedName>
</protein>
<dbReference type="Proteomes" id="UP000829685">
    <property type="component" value="Unassembled WGS sequence"/>
</dbReference>
<evidence type="ECO:0000256" key="1">
    <source>
        <dbReference type="SAM" id="MobiDB-lite"/>
    </source>
</evidence>
<feature type="compositionally biased region" description="Polar residues" evidence="1">
    <location>
        <begin position="25"/>
        <end position="37"/>
    </location>
</feature>
<feature type="compositionally biased region" description="Polar residues" evidence="1">
    <location>
        <begin position="134"/>
        <end position="171"/>
    </location>
</feature>
<comment type="caution">
    <text evidence="2">The sequence shown here is derived from an EMBL/GenBank/DDBJ whole genome shotgun (WGS) entry which is preliminary data.</text>
</comment>
<accession>A0A9P9WWI7</accession>
<dbReference type="AlphaFoldDB" id="A0A9P9WWI7"/>
<reference evidence="2" key="1">
    <citation type="submission" date="2021-03" db="EMBL/GenBank/DDBJ databases">
        <title>Revisited historic fungal species revealed as producer of novel bioactive compounds through whole genome sequencing and comparative genomics.</title>
        <authorList>
            <person name="Vignolle G.A."/>
            <person name="Hochenegger N."/>
            <person name="Mach R.L."/>
            <person name="Mach-Aigner A.R."/>
            <person name="Javad Rahimi M."/>
            <person name="Salim K.A."/>
            <person name="Chan C.M."/>
            <person name="Lim L.B.L."/>
            <person name="Cai F."/>
            <person name="Druzhinina I.S."/>
            <person name="U'Ren J.M."/>
            <person name="Derntl C."/>
        </authorList>
    </citation>
    <scope>NUCLEOTIDE SEQUENCE</scope>
    <source>
        <strain evidence="2">TUCIM 5799</strain>
    </source>
</reference>
<keyword evidence="3" id="KW-1185">Reference proteome</keyword>
<feature type="compositionally biased region" description="Low complexity" evidence="1">
    <location>
        <begin position="45"/>
        <end position="57"/>
    </location>
</feature>
<proteinExistence type="predicted"/>
<evidence type="ECO:0000313" key="3">
    <source>
        <dbReference type="Proteomes" id="UP000829685"/>
    </source>
</evidence>
<dbReference type="EMBL" id="JAFIMR010000002">
    <property type="protein sequence ID" value="KAI1880500.1"/>
    <property type="molecule type" value="Genomic_DNA"/>
</dbReference>
<sequence length="224" mass="23828">MSVSKRSDTPSPPPPGPFQHHRNTSHTSQLSQYSGSRTPGRHRSNSNVSQRSVSSGQVIIRTSDSGRSGGLPRSVSRSSLRGGPLTPSGSLGEISETSHHERRLGSSGSPAYLPKSESRDSIGTSGGGILRSGSHGNMSRTSSHGDLPQSGSQTQLAQHQPPTGSPGTHQNPFHVISRERSGSQLGLLGRNEPEYAEQLQFGDTSTQHGKDGADDTPPRRRKRM</sequence>
<feature type="region of interest" description="Disordered" evidence="1">
    <location>
        <begin position="1"/>
        <end position="224"/>
    </location>
</feature>
<feature type="compositionally biased region" description="Basic and acidic residues" evidence="1">
    <location>
        <begin position="208"/>
        <end position="218"/>
    </location>
</feature>
<gene>
    <name evidence="2" type="ORF">JX265_000740</name>
</gene>
<organism evidence="2 3">
    <name type="scientific">Neoarthrinium moseri</name>
    <dbReference type="NCBI Taxonomy" id="1658444"/>
    <lineage>
        <taxon>Eukaryota</taxon>
        <taxon>Fungi</taxon>
        <taxon>Dikarya</taxon>
        <taxon>Ascomycota</taxon>
        <taxon>Pezizomycotina</taxon>
        <taxon>Sordariomycetes</taxon>
        <taxon>Xylariomycetidae</taxon>
        <taxon>Amphisphaeriales</taxon>
        <taxon>Apiosporaceae</taxon>
        <taxon>Neoarthrinium</taxon>
    </lineage>
</organism>